<comment type="similarity">
    <text evidence="3">In the C-terminal section; belongs to the protein kinase superfamily. Ser/Thr protein kinase family.</text>
</comment>
<dbReference type="Pfam" id="PF00078">
    <property type="entry name" value="RVT_1"/>
    <property type="match status" value="1"/>
</dbReference>
<sequence>RQPQIEVPQIELPVAREFSYHELSVATKNFSKDRKIGAGAFGKVYRGKLRDPRMAPVAVKMLTSENNELTRKDYVTEIMTLGQIRHRNIMRLVGWCSNGDKLLLVYELVTNKSLSEHLHESQRLLTWAERYKIVLGVGSAIEYLHTSGDQNPILHRDIKPSNVMLDGAFEAKLGDFGLVRHAPGQGSLKGTAVIGSLDYMDPVSINTNTTSPASDMYSFGVLLLEVATGQIPKVEALGLPNTLVNAVRKSYSKGAVLEMADPRLDGNFDKSQMERVLVVGLLCVQQDRLERPGIREAVNFLSNPSHPIPEVFTVFSWAGTIILLPKGTEAKQIQQYRPICLLNVSFKIFTKVISNRVVKIAQCIIKPTQTAFLPGRNIMEGAVILHETLHELHTKKQSGIIFKIDFEKAYDNIRWDFLQQTLRMKGFHPTWCKWIQTLVQGGNVGIKVNDQMGLYFQTKKGLRQDDPLSPILFNIVVDMLAIILDRAKVDGQVRGVVPYLIDDGLSILQYANDTVIFLDHDIEQAKNLKLILSLFEQLSGLKINFHRSEIFCFDYYSVLFGCKIGVYPFRYLGLPMHYRKLNNKDWSLLEEKIEKKLCSWKSKMLFTGGVLSSLPMFMLSFFEVPKGVLKKIEHYRSRFFWQNDNYTKKYRLVKWTLLCQPKEQGGLGVQNLYIQNKCLLSKWLFKLCNEDGIWQSLLRNKYLSNKTLSQVSMKPSDSQFWKSLMRVKEQFLDLGKFSGSGRTNGTNTLQWQRCSMLPH</sequence>
<dbReference type="InterPro" id="IPR000477">
    <property type="entry name" value="RT_dom"/>
</dbReference>
<dbReference type="InterPro" id="IPR043502">
    <property type="entry name" value="DNA/RNA_pol_sf"/>
</dbReference>
<comment type="subcellular location">
    <subcellularLocation>
        <location evidence="1">Cell membrane</location>
        <topology evidence="1">Single-pass type I membrane protein</topology>
    </subcellularLocation>
</comment>
<evidence type="ECO:0000256" key="6">
    <source>
        <dbReference type="ARBA" id="ARBA00022692"/>
    </source>
</evidence>
<keyword evidence="7" id="KW-0732">Signal</keyword>
<dbReference type="SMART" id="SM00220">
    <property type="entry name" value="S_TKc"/>
    <property type="match status" value="1"/>
</dbReference>
<reference evidence="18 19" key="1">
    <citation type="submission" date="2024-02" db="EMBL/GenBank/DDBJ databases">
        <title>High-quality chromosome-scale genome assembly of Pensacola bahiagrass (Paspalum notatum Flugge var. saurae).</title>
        <authorList>
            <person name="Vega J.M."/>
            <person name="Podio M."/>
            <person name="Orjuela J."/>
            <person name="Siena L.A."/>
            <person name="Pessino S.C."/>
            <person name="Combes M.C."/>
            <person name="Mariac C."/>
            <person name="Albertini E."/>
            <person name="Pupilli F."/>
            <person name="Ortiz J.P.A."/>
            <person name="Leblanc O."/>
        </authorList>
    </citation>
    <scope>NUCLEOTIDE SEQUENCE [LARGE SCALE GENOMIC DNA]</scope>
    <source>
        <strain evidence="18">R1</strain>
        <tissue evidence="18">Leaf</tissue>
    </source>
</reference>
<accession>A0AAQ3PFS5</accession>
<evidence type="ECO:0000256" key="10">
    <source>
        <dbReference type="ARBA" id="ARBA00022840"/>
    </source>
</evidence>
<dbReference type="InterPro" id="IPR017441">
    <property type="entry name" value="Protein_kinase_ATP_BS"/>
</dbReference>
<keyword evidence="6" id="KW-0812">Transmembrane</keyword>
<dbReference type="AlphaFoldDB" id="A0AAQ3PFS5"/>
<keyword evidence="19" id="KW-1185">Reference proteome</keyword>
<evidence type="ECO:0000256" key="13">
    <source>
        <dbReference type="ARBA" id="ARBA00023170"/>
    </source>
</evidence>
<dbReference type="SUPFAM" id="SSF56112">
    <property type="entry name" value="Protein kinase-like (PK-like)"/>
    <property type="match status" value="1"/>
</dbReference>
<dbReference type="InterPro" id="IPR000719">
    <property type="entry name" value="Prot_kinase_dom"/>
</dbReference>
<evidence type="ECO:0000313" key="18">
    <source>
        <dbReference type="EMBL" id="WVZ51055.1"/>
    </source>
</evidence>
<proteinExistence type="inferred from homology"/>
<keyword evidence="14" id="KW-0325">Glycoprotein</keyword>
<feature type="binding site" evidence="15">
    <location>
        <position position="60"/>
    </location>
    <ligand>
        <name>ATP</name>
        <dbReference type="ChEBI" id="CHEBI:30616"/>
    </ligand>
</feature>
<dbReference type="InterPro" id="IPR050528">
    <property type="entry name" value="L-type_Lectin-RKs"/>
</dbReference>
<evidence type="ECO:0000259" key="16">
    <source>
        <dbReference type="PROSITE" id="PS50011"/>
    </source>
</evidence>
<dbReference type="Gene3D" id="3.30.200.20">
    <property type="entry name" value="Phosphorylase Kinase, domain 1"/>
    <property type="match status" value="1"/>
</dbReference>
<dbReference type="Proteomes" id="UP001341281">
    <property type="component" value="Chromosome 01"/>
</dbReference>
<feature type="domain" description="Protein kinase" evidence="16">
    <location>
        <begin position="30"/>
        <end position="309"/>
    </location>
</feature>
<dbReference type="PROSITE" id="PS00108">
    <property type="entry name" value="PROTEIN_KINASE_ST"/>
    <property type="match status" value="1"/>
</dbReference>
<keyword evidence="9" id="KW-0418">Kinase</keyword>
<evidence type="ECO:0000256" key="7">
    <source>
        <dbReference type="ARBA" id="ARBA00022729"/>
    </source>
</evidence>
<evidence type="ECO:0000256" key="4">
    <source>
        <dbReference type="ARBA" id="ARBA00022475"/>
    </source>
</evidence>
<evidence type="ECO:0000256" key="11">
    <source>
        <dbReference type="ARBA" id="ARBA00022989"/>
    </source>
</evidence>
<dbReference type="InterPro" id="IPR011009">
    <property type="entry name" value="Kinase-like_dom_sf"/>
</dbReference>
<dbReference type="Pfam" id="PF00069">
    <property type="entry name" value="Pkinase"/>
    <property type="match status" value="1"/>
</dbReference>
<evidence type="ECO:0000256" key="2">
    <source>
        <dbReference type="ARBA" id="ARBA00008536"/>
    </source>
</evidence>
<dbReference type="InterPro" id="IPR008271">
    <property type="entry name" value="Ser/Thr_kinase_AS"/>
</dbReference>
<protein>
    <submittedName>
        <fullName evidence="18">Uncharacterized protein</fullName>
    </submittedName>
</protein>
<keyword evidence="10 15" id="KW-0067">ATP-binding</keyword>
<evidence type="ECO:0000256" key="8">
    <source>
        <dbReference type="ARBA" id="ARBA00022741"/>
    </source>
</evidence>
<evidence type="ECO:0000256" key="5">
    <source>
        <dbReference type="ARBA" id="ARBA00022679"/>
    </source>
</evidence>
<evidence type="ECO:0000313" key="19">
    <source>
        <dbReference type="Proteomes" id="UP001341281"/>
    </source>
</evidence>
<dbReference type="PANTHER" id="PTHR27007">
    <property type="match status" value="1"/>
</dbReference>
<dbReference type="PROSITE" id="PS50878">
    <property type="entry name" value="RT_POL"/>
    <property type="match status" value="1"/>
</dbReference>
<dbReference type="GO" id="GO:0004672">
    <property type="term" value="F:protein kinase activity"/>
    <property type="evidence" value="ECO:0007669"/>
    <property type="project" value="InterPro"/>
</dbReference>
<dbReference type="GO" id="GO:0005524">
    <property type="term" value="F:ATP binding"/>
    <property type="evidence" value="ECO:0007669"/>
    <property type="project" value="UniProtKB-UniRule"/>
</dbReference>
<dbReference type="PROSITE" id="PS00107">
    <property type="entry name" value="PROTEIN_KINASE_ATP"/>
    <property type="match status" value="1"/>
</dbReference>
<evidence type="ECO:0000256" key="1">
    <source>
        <dbReference type="ARBA" id="ARBA00004251"/>
    </source>
</evidence>
<organism evidence="18 19">
    <name type="scientific">Paspalum notatum var. saurae</name>
    <dbReference type="NCBI Taxonomy" id="547442"/>
    <lineage>
        <taxon>Eukaryota</taxon>
        <taxon>Viridiplantae</taxon>
        <taxon>Streptophyta</taxon>
        <taxon>Embryophyta</taxon>
        <taxon>Tracheophyta</taxon>
        <taxon>Spermatophyta</taxon>
        <taxon>Magnoliopsida</taxon>
        <taxon>Liliopsida</taxon>
        <taxon>Poales</taxon>
        <taxon>Poaceae</taxon>
        <taxon>PACMAD clade</taxon>
        <taxon>Panicoideae</taxon>
        <taxon>Andropogonodae</taxon>
        <taxon>Paspaleae</taxon>
        <taxon>Paspalinae</taxon>
        <taxon>Paspalum</taxon>
    </lineage>
</organism>
<dbReference type="Gene3D" id="1.10.510.10">
    <property type="entry name" value="Transferase(Phosphotransferase) domain 1"/>
    <property type="match status" value="1"/>
</dbReference>
<gene>
    <name evidence="18" type="ORF">U9M48_002244</name>
</gene>
<feature type="non-terminal residue" evidence="18">
    <location>
        <position position="759"/>
    </location>
</feature>
<feature type="domain" description="Reverse transcriptase" evidence="17">
    <location>
        <begin position="305"/>
        <end position="576"/>
    </location>
</feature>
<evidence type="ECO:0000259" key="17">
    <source>
        <dbReference type="PROSITE" id="PS50878"/>
    </source>
</evidence>
<evidence type="ECO:0000256" key="14">
    <source>
        <dbReference type="ARBA" id="ARBA00023180"/>
    </source>
</evidence>
<evidence type="ECO:0000256" key="3">
    <source>
        <dbReference type="ARBA" id="ARBA00010217"/>
    </source>
</evidence>
<dbReference type="SUPFAM" id="SSF56672">
    <property type="entry name" value="DNA/RNA polymerases"/>
    <property type="match status" value="1"/>
</dbReference>
<dbReference type="GO" id="GO:0002229">
    <property type="term" value="P:defense response to oomycetes"/>
    <property type="evidence" value="ECO:0007669"/>
    <property type="project" value="UniProtKB-ARBA"/>
</dbReference>
<dbReference type="EMBL" id="CP144745">
    <property type="protein sequence ID" value="WVZ51055.1"/>
    <property type="molecule type" value="Genomic_DNA"/>
</dbReference>
<dbReference type="FunFam" id="1.10.510.10:FF:000240">
    <property type="entry name" value="Lectin-domain containing receptor kinase A4.3"/>
    <property type="match status" value="1"/>
</dbReference>
<keyword evidence="4" id="KW-1003">Cell membrane</keyword>
<keyword evidence="11" id="KW-1133">Transmembrane helix</keyword>
<evidence type="ECO:0000256" key="15">
    <source>
        <dbReference type="PROSITE-ProRule" id="PRU10141"/>
    </source>
</evidence>
<dbReference type="PROSITE" id="PS50011">
    <property type="entry name" value="PROTEIN_KINASE_DOM"/>
    <property type="match status" value="1"/>
</dbReference>
<keyword evidence="13" id="KW-0675">Receptor</keyword>
<comment type="similarity">
    <text evidence="2">In the N-terminal section; belongs to the leguminous lectin family.</text>
</comment>
<keyword evidence="8 15" id="KW-0547">Nucleotide-binding</keyword>
<evidence type="ECO:0000256" key="12">
    <source>
        <dbReference type="ARBA" id="ARBA00023136"/>
    </source>
</evidence>
<dbReference type="GO" id="GO:0005886">
    <property type="term" value="C:plasma membrane"/>
    <property type="evidence" value="ECO:0007669"/>
    <property type="project" value="UniProtKB-SubCell"/>
</dbReference>
<name>A0AAQ3PFS5_PASNO</name>
<dbReference type="CDD" id="cd01650">
    <property type="entry name" value="RT_nLTR_like"/>
    <property type="match status" value="1"/>
</dbReference>
<keyword evidence="5" id="KW-0808">Transferase</keyword>
<keyword evidence="12" id="KW-0472">Membrane</keyword>
<evidence type="ECO:0000256" key="9">
    <source>
        <dbReference type="ARBA" id="ARBA00022777"/>
    </source>
</evidence>